<evidence type="ECO:0008006" key="3">
    <source>
        <dbReference type="Google" id="ProtNLM"/>
    </source>
</evidence>
<evidence type="ECO:0000313" key="2">
    <source>
        <dbReference type="Proteomes" id="UP000287243"/>
    </source>
</evidence>
<gene>
    <name evidence="1" type="ORF">BU251_02540</name>
</gene>
<evidence type="ECO:0000313" key="1">
    <source>
        <dbReference type="EMBL" id="QAT16687.1"/>
    </source>
</evidence>
<dbReference type="KEGG" id="vai:BU251_02540"/>
<dbReference type="RefSeq" id="WP_128699325.1">
    <property type="nucleotide sequence ID" value="NZ_CP019384.1"/>
</dbReference>
<organism evidence="1 2">
    <name type="scientific">Velamenicoccus archaeovorus</name>
    <dbReference type="NCBI Taxonomy" id="1930593"/>
    <lineage>
        <taxon>Bacteria</taxon>
        <taxon>Pseudomonadati</taxon>
        <taxon>Candidatus Omnitrophota</taxon>
        <taxon>Candidatus Velamenicoccus</taxon>
    </lineage>
</organism>
<keyword evidence="2" id="KW-1185">Reference proteome</keyword>
<dbReference type="EMBL" id="CP019384">
    <property type="protein sequence ID" value="QAT16687.1"/>
    <property type="molecule type" value="Genomic_DNA"/>
</dbReference>
<name>A0A410P3B2_VELA1</name>
<dbReference type="AlphaFoldDB" id="A0A410P3B2"/>
<dbReference type="Proteomes" id="UP000287243">
    <property type="component" value="Chromosome"/>
</dbReference>
<accession>A0A410P3B2</accession>
<protein>
    <recommendedName>
        <fullName evidence="3">Type IV pilus biogenesis protein PilP</fullName>
    </recommendedName>
</protein>
<reference evidence="1 2" key="1">
    <citation type="submission" date="2017-01" db="EMBL/GenBank/DDBJ databases">
        <title>First insights into the biology of 'candidatus Vampirococcus archaeovorus'.</title>
        <authorList>
            <person name="Kizina J."/>
            <person name="Jordan S."/>
            <person name="Stueber K."/>
            <person name="Reinhardt R."/>
            <person name="Harder J."/>
        </authorList>
    </citation>
    <scope>NUCLEOTIDE SEQUENCE [LARGE SCALE GENOMIC DNA]</scope>
    <source>
        <strain evidence="1 2">LiM</strain>
    </source>
</reference>
<sequence>MRKLLILSLIFVFGMGLRLVWASDDNLLAVDVSRQEKKIPPRENKVFSTQETPKNSASVVSGQRDEFAKDLEKIKAFHEAMNDKRHAVEMIRLDLEKESLLLKEKQAQKQIYDIDNSLPLVKKEEFQKSDLSGGLKVSGVDPSDVRLLMIVIAGGLKEGILTLKGTPYRFKEGDCVASKLTVSKITRDTLTLKQPDQTEFTLNFMD</sequence>
<proteinExistence type="predicted"/>